<evidence type="ECO:0000313" key="2">
    <source>
        <dbReference type="Proteomes" id="UP000024635"/>
    </source>
</evidence>
<evidence type="ECO:0000313" key="1">
    <source>
        <dbReference type="EMBL" id="EYB89629.1"/>
    </source>
</evidence>
<name>A0A016SH62_9BILA</name>
<dbReference type="EMBL" id="JARK01001565">
    <property type="protein sequence ID" value="EYB89629.1"/>
    <property type="molecule type" value="Genomic_DNA"/>
</dbReference>
<sequence>MRVMSKILRDEGKRVSDEVIDIDELPDARRLPPLPTDDDYDEYYDDEILGTLNHDEMPASEEELQGKEWPQTCFWHHLEFCRVHPACHKSLFSPAGVAECL</sequence>
<proteinExistence type="predicted"/>
<keyword evidence="2" id="KW-1185">Reference proteome</keyword>
<organism evidence="1 2">
    <name type="scientific">Ancylostoma ceylanicum</name>
    <dbReference type="NCBI Taxonomy" id="53326"/>
    <lineage>
        <taxon>Eukaryota</taxon>
        <taxon>Metazoa</taxon>
        <taxon>Ecdysozoa</taxon>
        <taxon>Nematoda</taxon>
        <taxon>Chromadorea</taxon>
        <taxon>Rhabditida</taxon>
        <taxon>Rhabditina</taxon>
        <taxon>Rhabditomorpha</taxon>
        <taxon>Strongyloidea</taxon>
        <taxon>Ancylostomatidae</taxon>
        <taxon>Ancylostomatinae</taxon>
        <taxon>Ancylostoma</taxon>
    </lineage>
</organism>
<dbReference type="AlphaFoldDB" id="A0A016SH62"/>
<dbReference type="Proteomes" id="UP000024635">
    <property type="component" value="Unassembled WGS sequence"/>
</dbReference>
<comment type="caution">
    <text evidence="1">The sequence shown here is derived from an EMBL/GenBank/DDBJ whole genome shotgun (WGS) entry which is preliminary data.</text>
</comment>
<reference evidence="2" key="1">
    <citation type="journal article" date="2015" name="Nat. Genet.">
        <title>The genome and transcriptome of the zoonotic hookworm Ancylostoma ceylanicum identify infection-specific gene families.</title>
        <authorList>
            <person name="Schwarz E.M."/>
            <person name="Hu Y."/>
            <person name="Antoshechkin I."/>
            <person name="Miller M.M."/>
            <person name="Sternberg P.W."/>
            <person name="Aroian R.V."/>
        </authorList>
    </citation>
    <scope>NUCLEOTIDE SEQUENCE</scope>
    <source>
        <strain evidence="2">HY135</strain>
    </source>
</reference>
<gene>
    <name evidence="1" type="primary">Acey_s0229.g2903</name>
    <name evidence="1" type="synonym">Acey-T02C5.1</name>
    <name evidence="1" type="ORF">Y032_0229g2903</name>
</gene>
<protein>
    <submittedName>
        <fullName evidence="1">Uncharacterized protein</fullName>
    </submittedName>
</protein>
<accession>A0A016SH62</accession>